<dbReference type="PANTHER" id="PTHR30520:SF6">
    <property type="entry name" value="FORMATE_NITRATE FAMILY TRANSPORTER (EUROFUNG)"/>
    <property type="match status" value="1"/>
</dbReference>
<evidence type="ECO:0000256" key="2">
    <source>
        <dbReference type="SAM" id="Phobius"/>
    </source>
</evidence>
<feature type="transmembrane region" description="Helical" evidence="2">
    <location>
        <begin position="243"/>
        <end position="265"/>
    </location>
</feature>
<sequence length="282" mass="29540">MFSPAEITKNYVAIGKGKVNTPIPKMLLLAVMAGAFIALGGVGATTAAVSIPMASVGKFVGACIFPGGLTMVLLAGSELFTGNCMLTIPLLEKEITAGGMLKNWIVVYIGNMIGGLLVAAGMVYSNQFGLFGNGMAVSAMSAAAGKCTLSFSQAFIKGIFCNFLVCLAVWIAFAAKDVAGKIIGLFFPIMIFVLCGFEHSVANMYYIGAGLFAKNVPEYAKAAAEVNVNMDVITWKGFFGANLLPVTLGNIVGGALCVGCVYWFLFLRKSKQAEKLGGNKDE</sequence>
<organism evidence="3 4">
    <name type="scientific">Faecalicatena faecalis</name>
    <dbReference type="NCBI Taxonomy" id="2726362"/>
    <lineage>
        <taxon>Bacteria</taxon>
        <taxon>Bacillati</taxon>
        <taxon>Bacillota</taxon>
        <taxon>Clostridia</taxon>
        <taxon>Lachnospirales</taxon>
        <taxon>Lachnospiraceae</taxon>
        <taxon>Faecalicatena</taxon>
    </lineage>
</organism>
<protein>
    <submittedName>
        <fullName evidence="3">Formate/nitrite transporter family protein</fullName>
    </submittedName>
</protein>
<feature type="transmembrane region" description="Helical" evidence="2">
    <location>
        <begin position="185"/>
        <end position="207"/>
    </location>
</feature>
<feature type="transmembrane region" description="Helical" evidence="2">
    <location>
        <begin position="154"/>
        <end position="173"/>
    </location>
</feature>
<reference evidence="3 4" key="1">
    <citation type="submission" date="2021-06" db="EMBL/GenBank/DDBJ databases">
        <title>Faecalicatena sp. nov. isolated from porcine feces.</title>
        <authorList>
            <person name="Oh B.S."/>
            <person name="Lee J.H."/>
        </authorList>
    </citation>
    <scope>NUCLEOTIDE SEQUENCE [LARGE SCALE GENOMIC DNA]</scope>
    <source>
        <strain evidence="3 4">AGMB00832</strain>
    </source>
</reference>
<keyword evidence="2" id="KW-0812">Transmembrane</keyword>
<feature type="transmembrane region" description="Helical" evidence="2">
    <location>
        <begin position="26"/>
        <end position="53"/>
    </location>
</feature>
<dbReference type="InterPro" id="IPR024002">
    <property type="entry name" value="For/NO2_transpt_CS"/>
</dbReference>
<comment type="similarity">
    <text evidence="1">Belongs to the FNT transporter (TC 1.A.16) family.</text>
</comment>
<dbReference type="Pfam" id="PF01226">
    <property type="entry name" value="Form_Nir_trans"/>
    <property type="match status" value="1"/>
</dbReference>
<keyword evidence="2" id="KW-0472">Membrane</keyword>
<proteinExistence type="inferred from homology"/>
<comment type="caution">
    <text evidence="3">The sequence shown here is derived from an EMBL/GenBank/DDBJ whole genome shotgun (WGS) entry which is preliminary data.</text>
</comment>
<dbReference type="InterPro" id="IPR000292">
    <property type="entry name" value="For/NO2_transpt"/>
</dbReference>
<dbReference type="PROSITE" id="PS01005">
    <property type="entry name" value="FORMATE_NITRITE_TP_1"/>
    <property type="match status" value="1"/>
</dbReference>
<dbReference type="Proteomes" id="UP000723714">
    <property type="component" value="Unassembled WGS sequence"/>
</dbReference>
<keyword evidence="4" id="KW-1185">Reference proteome</keyword>
<evidence type="ECO:0000313" key="3">
    <source>
        <dbReference type="EMBL" id="MBU3875013.1"/>
    </source>
</evidence>
<dbReference type="PROSITE" id="PS01006">
    <property type="entry name" value="FORMATE_NITRITE_TP_2"/>
    <property type="match status" value="1"/>
</dbReference>
<accession>A0ABS6D0C5</accession>
<dbReference type="EMBL" id="JABACJ020000002">
    <property type="protein sequence ID" value="MBU3875013.1"/>
    <property type="molecule type" value="Genomic_DNA"/>
</dbReference>
<keyword evidence="2" id="KW-1133">Transmembrane helix</keyword>
<feature type="transmembrane region" description="Helical" evidence="2">
    <location>
        <begin position="59"/>
        <end position="80"/>
    </location>
</feature>
<evidence type="ECO:0000313" key="4">
    <source>
        <dbReference type="Proteomes" id="UP000723714"/>
    </source>
</evidence>
<feature type="transmembrane region" description="Helical" evidence="2">
    <location>
        <begin position="101"/>
        <end position="124"/>
    </location>
</feature>
<name>A0ABS6D0C5_9FIRM</name>
<evidence type="ECO:0000256" key="1">
    <source>
        <dbReference type="ARBA" id="ARBA00049660"/>
    </source>
</evidence>
<gene>
    <name evidence="3" type="ORF">HGO97_004185</name>
</gene>
<dbReference type="PANTHER" id="PTHR30520">
    <property type="entry name" value="FORMATE TRANSPORTER-RELATED"/>
    <property type="match status" value="1"/>
</dbReference>